<dbReference type="PROSITE" id="PS50297">
    <property type="entry name" value="ANK_REP_REGION"/>
    <property type="match status" value="2"/>
</dbReference>
<protein>
    <submittedName>
        <fullName evidence="4">Uncharacterized protein</fullName>
    </submittedName>
</protein>
<dbReference type="InterPro" id="IPR036770">
    <property type="entry name" value="Ankyrin_rpt-contain_sf"/>
</dbReference>
<accession>A0A0H5RHI5</accession>
<evidence type="ECO:0000256" key="3">
    <source>
        <dbReference type="PROSITE-ProRule" id="PRU00023"/>
    </source>
</evidence>
<dbReference type="PANTHER" id="PTHR46680:SF3">
    <property type="entry name" value="NF-KAPPA-B INHIBITOR CACTUS"/>
    <property type="match status" value="1"/>
</dbReference>
<dbReference type="GO" id="GO:0051059">
    <property type="term" value="F:NF-kappaB binding"/>
    <property type="evidence" value="ECO:0007669"/>
    <property type="project" value="TreeGrafter"/>
</dbReference>
<dbReference type="PROSITE" id="PS50088">
    <property type="entry name" value="ANK_REPEAT"/>
    <property type="match status" value="2"/>
</dbReference>
<dbReference type="Pfam" id="PF12796">
    <property type="entry name" value="Ank_2"/>
    <property type="match status" value="2"/>
</dbReference>
<feature type="non-terminal residue" evidence="4">
    <location>
        <position position="202"/>
    </location>
</feature>
<dbReference type="SMART" id="SM00248">
    <property type="entry name" value="ANK"/>
    <property type="match status" value="4"/>
</dbReference>
<dbReference type="GO" id="GO:0005829">
    <property type="term" value="C:cytosol"/>
    <property type="evidence" value="ECO:0007669"/>
    <property type="project" value="TreeGrafter"/>
</dbReference>
<feature type="repeat" description="ANK" evidence="3">
    <location>
        <begin position="31"/>
        <end position="63"/>
    </location>
</feature>
<keyword evidence="1" id="KW-0677">Repeat</keyword>
<dbReference type="PANTHER" id="PTHR46680">
    <property type="entry name" value="NF-KAPPA-B INHIBITOR ALPHA"/>
    <property type="match status" value="1"/>
</dbReference>
<dbReference type="InterPro" id="IPR051070">
    <property type="entry name" value="NF-kappa-B_inhibitor"/>
</dbReference>
<dbReference type="AlphaFoldDB" id="A0A0H5RHI5"/>
<name>A0A0H5RHI5_9EUKA</name>
<organism evidence="4">
    <name type="scientific">Spongospora subterranea</name>
    <dbReference type="NCBI Taxonomy" id="70186"/>
    <lineage>
        <taxon>Eukaryota</taxon>
        <taxon>Sar</taxon>
        <taxon>Rhizaria</taxon>
        <taxon>Endomyxa</taxon>
        <taxon>Phytomyxea</taxon>
        <taxon>Plasmodiophorida</taxon>
        <taxon>Plasmodiophoridae</taxon>
        <taxon>Spongospora</taxon>
    </lineage>
</organism>
<proteinExistence type="predicted"/>
<keyword evidence="2 3" id="KW-0040">ANK repeat</keyword>
<evidence type="ECO:0000256" key="1">
    <source>
        <dbReference type="ARBA" id="ARBA00022737"/>
    </source>
</evidence>
<feature type="repeat" description="ANK" evidence="3">
    <location>
        <begin position="131"/>
        <end position="163"/>
    </location>
</feature>
<dbReference type="GO" id="GO:0071356">
    <property type="term" value="P:cellular response to tumor necrosis factor"/>
    <property type="evidence" value="ECO:0007669"/>
    <property type="project" value="TreeGrafter"/>
</dbReference>
<dbReference type="EMBL" id="HACM01007692">
    <property type="protein sequence ID" value="CRZ08134.1"/>
    <property type="molecule type" value="Transcribed_RNA"/>
</dbReference>
<reference evidence="4" key="1">
    <citation type="submission" date="2015-04" db="EMBL/GenBank/DDBJ databases">
        <title>The genome sequence of the plant pathogenic Rhizarian Plasmodiophora brassicae reveals insights in its biotrophic life cycle and the origin of chitin synthesis.</title>
        <authorList>
            <person name="Schwelm A."/>
            <person name="Fogelqvist J."/>
            <person name="Knaust A."/>
            <person name="Julke S."/>
            <person name="Lilja T."/>
            <person name="Dhandapani V."/>
            <person name="Bonilla-Rosso G."/>
            <person name="Karlsson M."/>
            <person name="Shevchenko A."/>
            <person name="Choi S.R."/>
            <person name="Kim H.G."/>
            <person name="Park J.Y."/>
            <person name="Lim Y.P."/>
            <person name="Ludwig-Muller J."/>
            <person name="Dixelius C."/>
        </authorList>
    </citation>
    <scope>NUCLEOTIDE SEQUENCE</scope>
    <source>
        <tissue evidence="4">Potato root galls</tissue>
    </source>
</reference>
<sequence>AAGQGLNSAVIQLVNKIKMTKPQALDLRNKAGKTPLHFAVTCDWKGVIKTLLDGGANPIIVDNLGNTALHEAIQRKLIVEIIIDIIEATKAQSIHVLGHTEPSVGLSGQLSLDRCSKRDSTLELLKLRNNNGRTALSHALYYRRKEISRILLDRGADPTSTDIGGNTALHLAISHNLILPTIFHIIDAAGMRSLRQDEIMEQ</sequence>
<evidence type="ECO:0000313" key="4">
    <source>
        <dbReference type="EMBL" id="CRZ08134.1"/>
    </source>
</evidence>
<evidence type="ECO:0000256" key="2">
    <source>
        <dbReference type="ARBA" id="ARBA00023043"/>
    </source>
</evidence>
<dbReference type="SUPFAM" id="SSF48403">
    <property type="entry name" value="Ankyrin repeat"/>
    <property type="match status" value="1"/>
</dbReference>
<feature type="non-terminal residue" evidence="4">
    <location>
        <position position="1"/>
    </location>
</feature>
<dbReference type="Gene3D" id="1.25.40.20">
    <property type="entry name" value="Ankyrin repeat-containing domain"/>
    <property type="match status" value="1"/>
</dbReference>
<dbReference type="InterPro" id="IPR002110">
    <property type="entry name" value="Ankyrin_rpt"/>
</dbReference>